<proteinExistence type="predicted"/>
<accession>A0AAE0NSL3</accession>
<evidence type="ECO:0000313" key="2">
    <source>
        <dbReference type="Proteomes" id="UP001285441"/>
    </source>
</evidence>
<comment type="caution">
    <text evidence="1">The sequence shown here is derived from an EMBL/GenBank/DDBJ whole genome shotgun (WGS) entry which is preliminary data.</text>
</comment>
<dbReference type="AlphaFoldDB" id="A0AAE0NSL3"/>
<name>A0AAE0NSL3_9PEZI</name>
<keyword evidence="2" id="KW-1185">Reference proteome</keyword>
<protein>
    <submittedName>
        <fullName evidence="1">Uncharacterized protein</fullName>
    </submittedName>
</protein>
<organism evidence="1 2">
    <name type="scientific">Podospora didyma</name>
    <dbReference type="NCBI Taxonomy" id="330526"/>
    <lineage>
        <taxon>Eukaryota</taxon>
        <taxon>Fungi</taxon>
        <taxon>Dikarya</taxon>
        <taxon>Ascomycota</taxon>
        <taxon>Pezizomycotina</taxon>
        <taxon>Sordariomycetes</taxon>
        <taxon>Sordariomycetidae</taxon>
        <taxon>Sordariales</taxon>
        <taxon>Podosporaceae</taxon>
        <taxon>Podospora</taxon>
    </lineage>
</organism>
<sequence>MSGSGGFYKYRCKYFLPYNCQNWVWVNYAACASCLAEGREGEEIINPGEQARSGVENAALPQWRRSPDILVPRAHNGSLQYDSFEIVGHGESGNDWTLRLKGPPQQPLTTTAMTTNDTPQGILAPTGVLNYAGYYH</sequence>
<evidence type="ECO:0000313" key="1">
    <source>
        <dbReference type="EMBL" id="KAK3386981.1"/>
    </source>
</evidence>
<dbReference type="Proteomes" id="UP001285441">
    <property type="component" value="Unassembled WGS sequence"/>
</dbReference>
<gene>
    <name evidence="1" type="ORF">B0H63DRAFT_144641</name>
</gene>
<reference evidence="1" key="2">
    <citation type="submission" date="2023-06" db="EMBL/GenBank/DDBJ databases">
        <authorList>
            <consortium name="Lawrence Berkeley National Laboratory"/>
            <person name="Haridas S."/>
            <person name="Hensen N."/>
            <person name="Bonometti L."/>
            <person name="Westerberg I."/>
            <person name="Brannstrom I.O."/>
            <person name="Guillou S."/>
            <person name="Cros-Aarteil S."/>
            <person name="Calhoun S."/>
            <person name="Kuo A."/>
            <person name="Mondo S."/>
            <person name="Pangilinan J."/>
            <person name="Riley R."/>
            <person name="LaButti K."/>
            <person name="Andreopoulos B."/>
            <person name="Lipzen A."/>
            <person name="Chen C."/>
            <person name="Yanf M."/>
            <person name="Daum C."/>
            <person name="Ng V."/>
            <person name="Clum A."/>
            <person name="Steindorff A."/>
            <person name="Ohm R."/>
            <person name="Martin F."/>
            <person name="Silar P."/>
            <person name="Natvig D."/>
            <person name="Lalanne C."/>
            <person name="Gautier V."/>
            <person name="Ament-velasquez S.L."/>
            <person name="Kruys A."/>
            <person name="Hutchinson M.I."/>
            <person name="Powell A.J."/>
            <person name="Barry K."/>
            <person name="Miller A.N."/>
            <person name="Grigoriev I.V."/>
            <person name="Debuchy R."/>
            <person name="Gladieux P."/>
            <person name="Thoren M.H."/>
            <person name="Johannesson H."/>
        </authorList>
    </citation>
    <scope>NUCLEOTIDE SEQUENCE</scope>
    <source>
        <strain evidence="1">CBS 232.78</strain>
    </source>
</reference>
<dbReference type="EMBL" id="JAULSW010000003">
    <property type="protein sequence ID" value="KAK3386981.1"/>
    <property type="molecule type" value="Genomic_DNA"/>
</dbReference>
<reference evidence="1" key="1">
    <citation type="journal article" date="2023" name="Mol. Phylogenet. Evol.">
        <title>Genome-scale phylogeny and comparative genomics of the fungal order Sordariales.</title>
        <authorList>
            <person name="Hensen N."/>
            <person name="Bonometti L."/>
            <person name="Westerberg I."/>
            <person name="Brannstrom I.O."/>
            <person name="Guillou S."/>
            <person name="Cros-Aarteil S."/>
            <person name="Calhoun S."/>
            <person name="Haridas S."/>
            <person name="Kuo A."/>
            <person name="Mondo S."/>
            <person name="Pangilinan J."/>
            <person name="Riley R."/>
            <person name="LaButti K."/>
            <person name="Andreopoulos B."/>
            <person name="Lipzen A."/>
            <person name="Chen C."/>
            <person name="Yan M."/>
            <person name="Daum C."/>
            <person name="Ng V."/>
            <person name="Clum A."/>
            <person name="Steindorff A."/>
            <person name="Ohm R.A."/>
            <person name="Martin F."/>
            <person name="Silar P."/>
            <person name="Natvig D.O."/>
            <person name="Lalanne C."/>
            <person name="Gautier V."/>
            <person name="Ament-Velasquez S.L."/>
            <person name="Kruys A."/>
            <person name="Hutchinson M.I."/>
            <person name="Powell A.J."/>
            <person name="Barry K."/>
            <person name="Miller A.N."/>
            <person name="Grigoriev I.V."/>
            <person name="Debuchy R."/>
            <person name="Gladieux P."/>
            <person name="Hiltunen Thoren M."/>
            <person name="Johannesson H."/>
        </authorList>
    </citation>
    <scope>NUCLEOTIDE SEQUENCE</scope>
    <source>
        <strain evidence="1">CBS 232.78</strain>
    </source>
</reference>